<evidence type="ECO:0000256" key="1">
    <source>
        <dbReference type="SAM" id="MobiDB-lite"/>
    </source>
</evidence>
<dbReference type="AlphaFoldDB" id="A0A653BLW8"/>
<name>A0A653BLW8_CALMS</name>
<organism evidence="2 3">
    <name type="scientific">Callosobruchus maculatus</name>
    <name type="common">Southern cowpea weevil</name>
    <name type="synonym">Pulse bruchid</name>
    <dbReference type="NCBI Taxonomy" id="64391"/>
    <lineage>
        <taxon>Eukaryota</taxon>
        <taxon>Metazoa</taxon>
        <taxon>Ecdysozoa</taxon>
        <taxon>Arthropoda</taxon>
        <taxon>Hexapoda</taxon>
        <taxon>Insecta</taxon>
        <taxon>Pterygota</taxon>
        <taxon>Neoptera</taxon>
        <taxon>Endopterygota</taxon>
        <taxon>Coleoptera</taxon>
        <taxon>Polyphaga</taxon>
        <taxon>Cucujiformia</taxon>
        <taxon>Chrysomeloidea</taxon>
        <taxon>Chrysomelidae</taxon>
        <taxon>Bruchinae</taxon>
        <taxon>Bruchini</taxon>
        <taxon>Callosobruchus</taxon>
    </lineage>
</organism>
<evidence type="ECO:0000313" key="2">
    <source>
        <dbReference type="EMBL" id="VEN36370.1"/>
    </source>
</evidence>
<dbReference type="Proteomes" id="UP000410492">
    <property type="component" value="Unassembled WGS sequence"/>
</dbReference>
<protein>
    <submittedName>
        <fullName evidence="2">Uncharacterized protein</fullName>
    </submittedName>
</protein>
<evidence type="ECO:0000313" key="3">
    <source>
        <dbReference type="Proteomes" id="UP000410492"/>
    </source>
</evidence>
<keyword evidence="3" id="KW-1185">Reference proteome</keyword>
<sequence length="61" mass="6938">MEIFVGSVSEFILNKPQKRQVRVQSRWKLKLKALQVIGSSMPKTMPQSRSALLKLTLPQEG</sequence>
<reference evidence="2 3" key="1">
    <citation type="submission" date="2019-01" db="EMBL/GenBank/DDBJ databases">
        <authorList>
            <person name="Sayadi A."/>
        </authorList>
    </citation>
    <scope>NUCLEOTIDE SEQUENCE [LARGE SCALE GENOMIC DNA]</scope>
</reference>
<gene>
    <name evidence="2" type="ORF">CALMAC_LOCUS2006</name>
</gene>
<accession>A0A653BLW8</accession>
<proteinExistence type="predicted"/>
<feature type="region of interest" description="Disordered" evidence="1">
    <location>
        <begin position="42"/>
        <end position="61"/>
    </location>
</feature>
<dbReference type="EMBL" id="CAACVG010002346">
    <property type="protein sequence ID" value="VEN36370.1"/>
    <property type="molecule type" value="Genomic_DNA"/>
</dbReference>